<gene>
    <name evidence="2" type="ORF">DXC39_32670</name>
</gene>
<dbReference type="InterPro" id="IPR036278">
    <property type="entry name" value="Sialidase_sf"/>
</dbReference>
<dbReference type="EMBL" id="QSSQ01000073">
    <property type="protein sequence ID" value="RGL92085.1"/>
    <property type="molecule type" value="Genomic_DNA"/>
</dbReference>
<dbReference type="PANTHER" id="PTHR43752">
    <property type="entry name" value="BNR/ASP-BOX REPEAT FAMILY PROTEIN"/>
    <property type="match status" value="1"/>
</dbReference>
<evidence type="ECO:0000313" key="3">
    <source>
        <dbReference type="Proteomes" id="UP000261257"/>
    </source>
</evidence>
<name>A0A3E4TN59_9FIRM</name>
<dbReference type="InterPro" id="IPR011040">
    <property type="entry name" value="Sialidase"/>
</dbReference>
<dbReference type="RefSeq" id="WP_117624487.1">
    <property type="nucleotide sequence ID" value="NZ_CAUFPL010000121.1"/>
</dbReference>
<proteinExistence type="predicted"/>
<sequence>METLKNGFHYPVTVILTSDEQFGYAREPIIQRMPDGSIVCLTLTGGPTEPHKTNVVGVVRSEDDGKSWSRHTTLFQHSERACWAPEMYVEGDVVCVLVHTYNSECRYRELIVYQSFSYDSGKTWTEPKSLPSGITNYCFRKRCVLKNGNWIFPVYWQECNAAWDWVKEPVEDSLSMKWPKRAGAVISTDQGKTYSLHGYLKAEFPLWENNIVELENGDLIMLMRAERSGFLYKSISHDGGYTWSEVEKTDIPNPNSKITLIRQENKILLFHNPNSNYQGVIFDMRKPLSLWISYDEMKSWEKKIVLCDEPMFYPHAFLDNEKRMVYLASENARTHFLMKIPYAELEKE</sequence>
<accession>A0A3E4TN59</accession>
<organism evidence="2 3">
    <name type="scientific">Hungatella hathewayi</name>
    <dbReference type="NCBI Taxonomy" id="154046"/>
    <lineage>
        <taxon>Bacteria</taxon>
        <taxon>Bacillati</taxon>
        <taxon>Bacillota</taxon>
        <taxon>Clostridia</taxon>
        <taxon>Lachnospirales</taxon>
        <taxon>Lachnospiraceae</taxon>
        <taxon>Hungatella</taxon>
    </lineage>
</organism>
<dbReference type="PANTHER" id="PTHR43752:SF2">
    <property type="entry name" value="BNR_ASP-BOX REPEAT FAMILY PROTEIN"/>
    <property type="match status" value="1"/>
</dbReference>
<dbReference type="Proteomes" id="UP000261257">
    <property type="component" value="Unassembled WGS sequence"/>
</dbReference>
<reference evidence="2 3" key="1">
    <citation type="submission" date="2018-08" db="EMBL/GenBank/DDBJ databases">
        <title>A genome reference for cultivated species of the human gut microbiota.</title>
        <authorList>
            <person name="Zou Y."/>
            <person name="Xue W."/>
            <person name="Luo G."/>
        </authorList>
    </citation>
    <scope>NUCLEOTIDE SEQUENCE [LARGE SCALE GENOMIC DNA]</scope>
    <source>
        <strain evidence="2 3">TF05-11AC</strain>
    </source>
</reference>
<dbReference type="CDD" id="cd15482">
    <property type="entry name" value="Sialidase_non-viral"/>
    <property type="match status" value="1"/>
</dbReference>
<evidence type="ECO:0000259" key="1">
    <source>
        <dbReference type="Pfam" id="PF13088"/>
    </source>
</evidence>
<feature type="domain" description="Sialidase" evidence="1">
    <location>
        <begin position="56"/>
        <end position="320"/>
    </location>
</feature>
<dbReference type="SUPFAM" id="SSF50939">
    <property type="entry name" value="Sialidases"/>
    <property type="match status" value="1"/>
</dbReference>
<evidence type="ECO:0000313" key="2">
    <source>
        <dbReference type="EMBL" id="RGL92085.1"/>
    </source>
</evidence>
<dbReference type="Pfam" id="PF13088">
    <property type="entry name" value="BNR_2"/>
    <property type="match status" value="1"/>
</dbReference>
<dbReference type="AlphaFoldDB" id="A0A3E4TN59"/>
<comment type="caution">
    <text evidence="2">The sequence shown here is derived from an EMBL/GenBank/DDBJ whole genome shotgun (WGS) entry which is preliminary data.</text>
</comment>
<dbReference type="Gene3D" id="2.120.10.10">
    <property type="match status" value="1"/>
</dbReference>
<protein>
    <submittedName>
        <fullName evidence="2">Exo-alpha-sialidase</fullName>
    </submittedName>
</protein>